<comment type="catalytic activity">
    <reaction evidence="5">
        <text>diphthine-[translation elongation factor 2] + NH4(+) + ATP = diphthamide-[translation elongation factor 2] + AMP + diphosphate + H(+)</text>
        <dbReference type="Rhea" id="RHEA:19753"/>
        <dbReference type="Rhea" id="RHEA-COMP:10172"/>
        <dbReference type="Rhea" id="RHEA-COMP:10174"/>
        <dbReference type="ChEBI" id="CHEBI:15378"/>
        <dbReference type="ChEBI" id="CHEBI:16692"/>
        <dbReference type="ChEBI" id="CHEBI:28938"/>
        <dbReference type="ChEBI" id="CHEBI:30616"/>
        <dbReference type="ChEBI" id="CHEBI:33019"/>
        <dbReference type="ChEBI" id="CHEBI:82696"/>
        <dbReference type="ChEBI" id="CHEBI:456215"/>
        <dbReference type="EC" id="6.3.1.14"/>
    </reaction>
</comment>
<dbReference type="CDD" id="cd01994">
    <property type="entry name" value="AANH_PF0828-like"/>
    <property type="match status" value="1"/>
</dbReference>
<dbReference type="Proteomes" id="UP001498771">
    <property type="component" value="Unassembled WGS sequence"/>
</dbReference>
<dbReference type="Gene3D" id="3.40.50.620">
    <property type="entry name" value="HUPs"/>
    <property type="match status" value="1"/>
</dbReference>
<dbReference type="Pfam" id="PF01902">
    <property type="entry name" value="Diphthami_syn_2"/>
    <property type="match status" value="1"/>
</dbReference>
<dbReference type="Gene3D" id="3.30.1330.40">
    <property type="entry name" value="RutC-like"/>
    <property type="match status" value="1"/>
</dbReference>
<protein>
    <recommendedName>
        <fullName evidence="2">Diphthine--ammonia ligase</fullName>
        <ecNumber evidence="1">6.3.1.14</ecNumber>
    </recommendedName>
    <alternativeName>
        <fullName evidence="3">Diphthamide synthase</fullName>
    </alternativeName>
    <alternativeName>
        <fullName evidence="4">Diphthamide synthetase</fullName>
    </alternativeName>
</protein>
<keyword evidence="8" id="KW-1185">Reference proteome</keyword>
<name>A0ABR1F353_9ASCO</name>
<evidence type="ECO:0000256" key="3">
    <source>
        <dbReference type="ARBA" id="ARBA00029814"/>
    </source>
</evidence>
<gene>
    <name evidence="7" type="ORF">BZA70DRAFT_188687</name>
</gene>
<dbReference type="Pfam" id="PF01042">
    <property type="entry name" value="Ribonuc_L-PSP"/>
    <property type="match status" value="1"/>
</dbReference>
<dbReference type="EMBL" id="JBBJBU010000008">
    <property type="protein sequence ID" value="KAK7204281.1"/>
    <property type="molecule type" value="Genomic_DNA"/>
</dbReference>
<evidence type="ECO:0000313" key="8">
    <source>
        <dbReference type="Proteomes" id="UP001498771"/>
    </source>
</evidence>
<evidence type="ECO:0000256" key="5">
    <source>
        <dbReference type="ARBA" id="ARBA00048108"/>
    </source>
</evidence>
<dbReference type="InterPro" id="IPR035959">
    <property type="entry name" value="RutC-like_sf"/>
</dbReference>
<dbReference type="SUPFAM" id="SSF55298">
    <property type="entry name" value="YjgF-like"/>
    <property type="match status" value="1"/>
</dbReference>
<dbReference type="GeneID" id="90035523"/>
<dbReference type="EC" id="6.3.1.14" evidence="1"/>
<dbReference type="InterPro" id="IPR002761">
    <property type="entry name" value="Diphthami_syn_dom"/>
</dbReference>
<dbReference type="Gene3D" id="3.90.1490.10">
    <property type="entry name" value="putative n-type atp pyrophosphatase, domain 2"/>
    <property type="match status" value="1"/>
</dbReference>
<dbReference type="RefSeq" id="XP_064767314.1">
    <property type="nucleotide sequence ID" value="XM_064910011.1"/>
</dbReference>
<evidence type="ECO:0000256" key="4">
    <source>
        <dbReference type="ARBA" id="ARBA00031552"/>
    </source>
</evidence>
<sequence length="618" mass="67856">MKFVALVSGGKDSCFNIMHCQANGHELAALANLHPPYGNESDEMDSFMYQTVGYSILSLYEECFGVPMYRAEIKGRSLDTGLDYKSARKDDETEDLFELLKEVVREQPEIEAVSVGAILSTYQRTRVENVCGRLGLTCLAYLWQRDQSELLDEMISSGVNAILIKVAGIGLTADKHLGKTLAEVRPELHKLNRMFGSHVCGEGGEYETLVVDCPAFRKARIELERTETVRDENGDVAYLKVWGHTVAKTDGLPVEVPAPNLFEEDMQELYDELSSEVERCERSERKEREVVEVGECVQKLAKAVMISNLTVESNENMSIEEEITELFEKLKLKMREHAGTEDVYQFTFVSLILRDIGVFGQANAAYKQFFAAQGSEPNPPARACISSLLPAGKRAMLSATVSTLKKEARKGLHVQGRSYWAPANIGPYSQAIGVDERVYLAGQIPLVPASMRVYDDGDACGQAVLALQNLRRVREAVSSQGEFAYLVAYGADEEAVRVAVRVGERVVEGCFGVQVVSLPAGARVEFLGAGVDATFGIDDDDDDDEEKEEKRGSVVFCCDSAGEVRRRVAETGARGAIVYAAGEPLGGGGEGVEGYEIVHVERVWDGAGEREFGVVALF</sequence>
<accession>A0ABR1F353</accession>
<dbReference type="InterPro" id="IPR014729">
    <property type="entry name" value="Rossmann-like_a/b/a_fold"/>
</dbReference>
<reference evidence="7 8" key="1">
    <citation type="submission" date="2024-03" db="EMBL/GenBank/DDBJ databases">
        <title>Genome-scale model development and genomic sequencing of the oleaginous clade Lipomyces.</title>
        <authorList>
            <consortium name="Lawrence Berkeley National Laboratory"/>
            <person name="Czajka J.J."/>
            <person name="Han Y."/>
            <person name="Kim J."/>
            <person name="Mondo S.J."/>
            <person name="Hofstad B.A."/>
            <person name="Robles A."/>
            <person name="Haridas S."/>
            <person name="Riley R."/>
            <person name="LaButti K."/>
            <person name="Pangilinan J."/>
            <person name="Andreopoulos W."/>
            <person name="Lipzen A."/>
            <person name="Yan J."/>
            <person name="Wang M."/>
            <person name="Ng V."/>
            <person name="Grigoriev I.V."/>
            <person name="Spatafora J.W."/>
            <person name="Magnuson J.K."/>
            <person name="Baker S.E."/>
            <person name="Pomraning K.R."/>
        </authorList>
    </citation>
    <scope>NUCLEOTIDE SEQUENCE [LARGE SCALE GENOMIC DNA]</scope>
    <source>
        <strain evidence="7 8">Phaff 52-87</strain>
    </source>
</reference>
<evidence type="ECO:0000256" key="1">
    <source>
        <dbReference type="ARBA" id="ARBA00012089"/>
    </source>
</evidence>
<dbReference type="NCBIfam" id="TIGR00290">
    <property type="entry name" value="MJ0570_dom"/>
    <property type="match status" value="1"/>
</dbReference>
<feature type="domain" description="Diphthamide synthase" evidence="6">
    <location>
        <begin position="1"/>
        <end position="233"/>
    </location>
</feature>
<dbReference type="InterPro" id="IPR006175">
    <property type="entry name" value="YjgF/YER057c/UK114"/>
</dbReference>
<evidence type="ECO:0000259" key="6">
    <source>
        <dbReference type="Pfam" id="PF01902"/>
    </source>
</evidence>
<dbReference type="InterPro" id="IPR030662">
    <property type="entry name" value="DPH6/MJ0570"/>
</dbReference>
<evidence type="ECO:0000313" key="7">
    <source>
        <dbReference type="EMBL" id="KAK7204281.1"/>
    </source>
</evidence>
<dbReference type="PANTHER" id="PTHR12196:SF2">
    <property type="entry name" value="DIPHTHINE--AMMONIA LIGASE"/>
    <property type="match status" value="1"/>
</dbReference>
<dbReference type="PANTHER" id="PTHR12196">
    <property type="entry name" value="DOMAIN OF UNKNOWN FUNCTION 71 DUF71 -CONTAINING PROTEIN"/>
    <property type="match status" value="1"/>
</dbReference>
<dbReference type="SUPFAM" id="SSF52402">
    <property type="entry name" value="Adenine nucleotide alpha hydrolases-like"/>
    <property type="match status" value="1"/>
</dbReference>
<evidence type="ECO:0000256" key="2">
    <source>
        <dbReference type="ARBA" id="ARBA00018426"/>
    </source>
</evidence>
<proteinExistence type="predicted"/>
<comment type="caution">
    <text evidence="7">The sequence shown here is derived from an EMBL/GenBank/DDBJ whole genome shotgun (WGS) entry which is preliminary data.</text>
</comment>
<organism evidence="7 8">
    <name type="scientific">Myxozyma melibiosi</name>
    <dbReference type="NCBI Taxonomy" id="54550"/>
    <lineage>
        <taxon>Eukaryota</taxon>
        <taxon>Fungi</taxon>
        <taxon>Dikarya</taxon>
        <taxon>Ascomycota</taxon>
        <taxon>Saccharomycotina</taxon>
        <taxon>Lipomycetes</taxon>
        <taxon>Lipomycetales</taxon>
        <taxon>Lipomycetaceae</taxon>
        <taxon>Myxozyma</taxon>
    </lineage>
</organism>